<dbReference type="InterPro" id="IPR000601">
    <property type="entry name" value="PKD_dom"/>
</dbReference>
<feature type="domain" description="PKD" evidence="3">
    <location>
        <begin position="1154"/>
        <end position="1242"/>
    </location>
</feature>
<dbReference type="InterPro" id="IPR024982">
    <property type="entry name" value="Rax2-like_C"/>
</dbReference>
<evidence type="ECO:0000313" key="4">
    <source>
        <dbReference type="EMBL" id="NYI69150.1"/>
    </source>
</evidence>
<evidence type="ECO:0000259" key="3">
    <source>
        <dbReference type="PROSITE" id="PS50093"/>
    </source>
</evidence>
<gene>
    <name evidence="4" type="ORF">BJY26_003456</name>
</gene>
<dbReference type="SUPFAM" id="SSF49299">
    <property type="entry name" value="PKD domain"/>
    <property type="match status" value="2"/>
</dbReference>
<feature type="compositionally biased region" description="Polar residues" evidence="1">
    <location>
        <begin position="492"/>
        <end position="507"/>
    </location>
</feature>
<feature type="region of interest" description="Disordered" evidence="1">
    <location>
        <begin position="29"/>
        <end position="62"/>
    </location>
</feature>
<feature type="chain" id="PRO_5031124624" evidence="2">
    <location>
        <begin position="33"/>
        <end position="1452"/>
    </location>
</feature>
<dbReference type="InterPro" id="IPR035986">
    <property type="entry name" value="PKD_dom_sf"/>
</dbReference>
<dbReference type="RefSeq" id="WP_179429416.1">
    <property type="nucleotide sequence ID" value="NZ_JACBZP010000001.1"/>
</dbReference>
<dbReference type="Pfam" id="PF12768">
    <property type="entry name" value="Rax2"/>
    <property type="match status" value="1"/>
</dbReference>
<name>A0A7Z0D592_9MICO</name>
<dbReference type="InterPro" id="IPR021720">
    <property type="entry name" value="Malectin_dom"/>
</dbReference>
<dbReference type="Gene3D" id="2.60.40.10">
    <property type="entry name" value="Immunoglobulins"/>
    <property type="match status" value="2"/>
</dbReference>
<keyword evidence="5" id="KW-1185">Reference proteome</keyword>
<dbReference type="Proteomes" id="UP000539111">
    <property type="component" value="Unassembled WGS sequence"/>
</dbReference>
<protein>
    <submittedName>
        <fullName evidence="4">PKD repeat protein</fullName>
    </submittedName>
</protein>
<feature type="domain" description="PKD" evidence="3">
    <location>
        <begin position="852"/>
        <end position="940"/>
    </location>
</feature>
<dbReference type="PROSITE" id="PS50093">
    <property type="entry name" value="PKD"/>
    <property type="match status" value="2"/>
</dbReference>
<dbReference type="SMART" id="SM00089">
    <property type="entry name" value="PKD"/>
    <property type="match status" value="2"/>
</dbReference>
<evidence type="ECO:0000256" key="2">
    <source>
        <dbReference type="SAM" id="SignalP"/>
    </source>
</evidence>
<dbReference type="CDD" id="cd00146">
    <property type="entry name" value="PKD"/>
    <property type="match status" value="2"/>
</dbReference>
<proteinExistence type="predicted"/>
<dbReference type="Pfam" id="PF11721">
    <property type="entry name" value="Malectin"/>
    <property type="match status" value="1"/>
</dbReference>
<dbReference type="EMBL" id="JACBZP010000001">
    <property type="protein sequence ID" value="NYI69150.1"/>
    <property type="molecule type" value="Genomic_DNA"/>
</dbReference>
<feature type="region of interest" description="Disordered" evidence="1">
    <location>
        <begin position="482"/>
        <end position="536"/>
    </location>
</feature>
<dbReference type="PANTHER" id="PTHR31778:SF2">
    <property type="entry name" value="BUD SITE SELECTION PROTEIN RAX2"/>
    <property type="match status" value="1"/>
</dbReference>
<organism evidence="4 5">
    <name type="scientific">Spelaeicoccus albus</name>
    <dbReference type="NCBI Taxonomy" id="1280376"/>
    <lineage>
        <taxon>Bacteria</taxon>
        <taxon>Bacillati</taxon>
        <taxon>Actinomycetota</taxon>
        <taxon>Actinomycetes</taxon>
        <taxon>Micrococcales</taxon>
        <taxon>Brevibacteriaceae</taxon>
        <taxon>Spelaeicoccus</taxon>
    </lineage>
</organism>
<feature type="compositionally biased region" description="Polar residues" evidence="1">
    <location>
        <begin position="41"/>
        <end position="62"/>
    </location>
</feature>
<sequence>MKAPIRALLAAMLSAILAAFFLTITPVGSAQASQPPDPGPSSRTIPNDVPSTKTPQVNNGDVQSMSKVGNLIVMGGDFTSVNNQTYNHVAAFNADTGALSTSFNPSVNGIVNAVAPGPNDHSVYVGGNFTKIGNVSVTDLALLDLSSGTIVSGWTTPSFNYGEVRDLTLRGDRLYVGGTFSRVGGQPHAGLASLDADSGAVQSFMNLQVSGQHNPETVGWVGVRRFDVTADGHTMVAIGNFAQVDGLQRDQIVMIDLTGQSATVDQNWNTTRYQPTCFSWAFSDTVRGVSFSPDGSYFVVTSTGGGNPGTLCDAAAKWKTDAQGTDVQPTWIAETGGDSLQGVTVTDAAIFIGGHERWGNDPLGVDHASAGAVPRPGLAALDPISGRPLSWNPGRVPLGAWVYNFLATKDGIYLGSNTDWIGNYKYKRSKIAFFPYDGGSKSASTATGTLPGSLFLAGTQAKSANSNVLYRVNAGGPAIQAVDNGPDWTADTAATSPNRNSGSNSATYDPGAVLDSSVPSSTPSAIFDSERWDPSDDPEMQWNFPVAAGTPVQVRVYLANRCSCTSAAGQRVFNVSLDGQTWLNNEDLVADVGDQTGTMKSKDITAPADGDVTISFGHVTENPLVSGIEIVRTDQQAPPAGNVNGVSRVEFDGTTASTPTDVGNGDIPWGQARGAFMVGDKVFYGSTDNFLHSRTFDGATWGPDVKYDPYHDPAWANVRTGVGTTTFDGAYPSLYGELPNVTGMFYKSGKLYYTEFGNPNLQWRWFSPDSGIVDETHATVSSSVDFSDADGMFYSGGKLYYVTKADGNLHAVDFADDAVTGESSVVSGPDSDGVDWRARALFLYNGSPAGAPNSAPSAAFTSDCQGNGCAFDGSGSKDSDGSIASYSWDFGDGKTGEGVTPSHSYSDAGTFTVKLTVKDNDGATDTVSHDVTVSAPTANTLGFVGAAHSGTGSSTHKELTVPSAASSGDVMLLTFSAPSGMTTTGPSGVTGWTEVDSFDNGNVSSTVWKKTVAAGDAGAEVRMDYAAYHKSVLSVVVYSGVDASKLDGQAVAHAGDSSTTDHTTPALDAAAGDWVVSYWADKSGSTTAWTAPAGVKQRDTAAGTGGGHYAILAADSGGPVLDGAQGGLTATTDATSNRAVMWTIRLTPAGEPAPNSAPSAAFTSDCQGNGCAFDGSGSKDSDGSIASYSWDFGDGKTGEGVTPSHSYSDAGTFTVKLTVKDNDGATDTVSHDVTVSAPTANTLGFVGAAHSGTGSSTHKELTVPSAASSGDVMLLTFSAPSGMTTTGPSGVTGWTEVDSFDNGNVSSTVWKKTVAAGDAGAEVRMDYAAYHKSVLSVVVYSGVDASKLDGQAVAHAGDSSTTDHTTPALDAAAGDWVVSYWADKSGSTTAWTAPAGVKQRDTAAGTGGGHYAILAADSGGPVLDGAQGGLTATTDATSNRAVMWTIRLTPAG</sequence>
<reference evidence="4 5" key="1">
    <citation type="submission" date="2020-07" db="EMBL/GenBank/DDBJ databases">
        <title>Sequencing the genomes of 1000 actinobacteria strains.</title>
        <authorList>
            <person name="Klenk H.-P."/>
        </authorList>
    </citation>
    <scope>NUCLEOTIDE SEQUENCE [LARGE SCALE GENOMIC DNA]</scope>
    <source>
        <strain evidence="4 5">DSM 26341</strain>
    </source>
</reference>
<dbReference type="PANTHER" id="PTHR31778">
    <property type="entry name" value="BUD SITE SELECTION PROTEIN RAX2"/>
    <property type="match status" value="1"/>
</dbReference>
<feature type="signal peptide" evidence="2">
    <location>
        <begin position="1"/>
        <end position="32"/>
    </location>
</feature>
<dbReference type="InterPro" id="IPR013783">
    <property type="entry name" value="Ig-like_fold"/>
</dbReference>
<evidence type="ECO:0000313" key="5">
    <source>
        <dbReference type="Proteomes" id="UP000539111"/>
    </source>
</evidence>
<dbReference type="Gene3D" id="2.60.120.430">
    <property type="entry name" value="Galactose-binding lectin"/>
    <property type="match status" value="1"/>
</dbReference>
<dbReference type="InterPro" id="IPR022409">
    <property type="entry name" value="PKD/Chitinase_dom"/>
</dbReference>
<dbReference type="Pfam" id="PF18911">
    <property type="entry name" value="PKD_4"/>
    <property type="match status" value="2"/>
</dbReference>
<dbReference type="GO" id="GO:0005935">
    <property type="term" value="C:cellular bud neck"/>
    <property type="evidence" value="ECO:0007669"/>
    <property type="project" value="TreeGrafter"/>
</dbReference>
<keyword evidence="2" id="KW-0732">Signal</keyword>
<dbReference type="SUPFAM" id="SSF101908">
    <property type="entry name" value="Putative isomerase YbhE"/>
    <property type="match status" value="1"/>
</dbReference>
<dbReference type="GO" id="GO:0005975">
    <property type="term" value="P:carbohydrate metabolic process"/>
    <property type="evidence" value="ECO:0007669"/>
    <property type="project" value="UniProtKB-ARBA"/>
</dbReference>
<evidence type="ECO:0000256" key="1">
    <source>
        <dbReference type="SAM" id="MobiDB-lite"/>
    </source>
</evidence>
<accession>A0A7Z0D592</accession>
<dbReference type="GO" id="GO:1902929">
    <property type="term" value="C:plasma membrane of growing cell tip"/>
    <property type="evidence" value="ECO:0007669"/>
    <property type="project" value="TreeGrafter"/>
</dbReference>
<comment type="caution">
    <text evidence="4">The sequence shown here is derived from an EMBL/GenBank/DDBJ whole genome shotgun (WGS) entry which is preliminary data.</text>
</comment>